<evidence type="ECO:0000256" key="1">
    <source>
        <dbReference type="ARBA" id="ARBA00002448"/>
    </source>
</evidence>
<evidence type="ECO:0000256" key="16">
    <source>
        <dbReference type="SAM" id="MobiDB-lite"/>
    </source>
</evidence>
<evidence type="ECO:0000256" key="8">
    <source>
        <dbReference type="ARBA" id="ARBA00022490"/>
    </source>
</evidence>
<accession>A0A139WPD2</accession>
<feature type="region of interest" description="Disordered" evidence="16">
    <location>
        <begin position="528"/>
        <end position="550"/>
    </location>
</feature>
<dbReference type="EMBL" id="KQ971307">
    <property type="protein sequence ID" value="KYB29726.1"/>
    <property type="molecule type" value="Genomic_DNA"/>
</dbReference>
<reference evidence="20 21" key="2">
    <citation type="journal article" date="2010" name="Nucleic Acids Res.">
        <title>BeetleBase in 2010: revisions to provide comprehensive genomic information for Tribolium castaneum.</title>
        <authorList>
            <person name="Kim H.S."/>
            <person name="Murphy T."/>
            <person name="Xia J."/>
            <person name="Caragea D."/>
            <person name="Park Y."/>
            <person name="Beeman R.W."/>
            <person name="Lorenzen M.D."/>
            <person name="Butcher S."/>
            <person name="Manak J.R."/>
            <person name="Brown S.J."/>
        </authorList>
    </citation>
    <scope>GENOME REANNOTATION</scope>
    <source>
        <strain evidence="20 21">Georgia GA2</strain>
    </source>
</reference>
<evidence type="ECO:0000256" key="11">
    <source>
        <dbReference type="ARBA" id="ARBA00023239"/>
    </source>
</evidence>
<dbReference type="STRING" id="7070.A0A139WPD2"/>
<dbReference type="InterPro" id="IPR055470">
    <property type="entry name" value="DUF7042"/>
</dbReference>
<evidence type="ECO:0000256" key="3">
    <source>
        <dbReference type="ARBA" id="ARBA00004804"/>
    </source>
</evidence>
<dbReference type="InterPro" id="IPR006361">
    <property type="entry name" value="Uroporphyrinogen_deCO2ase_HemE"/>
</dbReference>
<dbReference type="PANTHER" id="PTHR22255">
    <property type="entry name" value="LP06548P"/>
    <property type="match status" value="1"/>
</dbReference>
<comment type="pathway">
    <text evidence="3 14">Porphyrin-containing compound metabolism; protoporphyrin-IX biosynthesis; coproporphyrinogen-III from 5-aminolevulinate: step 4/4.</text>
</comment>
<dbReference type="GO" id="GO:0006782">
    <property type="term" value="P:protoporphyrinogen IX biosynthetic process"/>
    <property type="evidence" value="ECO:0007669"/>
    <property type="project" value="UniProtKB-UniPathway"/>
</dbReference>
<dbReference type="EC" id="4.1.1.37" evidence="6 14"/>
<keyword evidence="8" id="KW-0963">Cytoplasm</keyword>
<dbReference type="AlphaFoldDB" id="A0A139WPD2"/>
<dbReference type="CDD" id="cd00717">
    <property type="entry name" value="URO-D"/>
    <property type="match status" value="1"/>
</dbReference>
<keyword evidence="21" id="KW-1185">Reference proteome</keyword>
<evidence type="ECO:0000256" key="10">
    <source>
        <dbReference type="ARBA" id="ARBA00023133"/>
    </source>
</evidence>
<dbReference type="InterPro" id="IPR055473">
    <property type="entry name" value="DUF7045"/>
</dbReference>
<keyword evidence="10" id="KW-0350">Heme biosynthesis</keyword>
<dbReference type="InterPro" id="IPR055471">
    <property type="entry name" value="DUF7043"/>
</dbReference>
<dbReference type="Pfam" id="PF23070">
    <property type="entry name" value="DUF7043"/>
    <property type="match status" value="1"/>
</dbReference>
<feature type="domain" description="Uroporphyrinogen decarboxylase (URO-D)" evidence="19">
    <location>
        <begin position="733"/>
        <end position="749"/>
    </location>
</feature>
<dbReference type="PANTHER" id="PTHR22255:SF4">
    <property type="entry name" value="CATION-INDEPENDENT MANNOSE-6-PHOSPHATE RECEPTOR"/>
    <property type="match status" value="1"/>
</dbReference>
<dbReference type="GO" id="GO:0005829">
    <property type="term" value="C:cytosol"/>
    <property type="evidence" value="ECO:0007669"/>
    <property type="project" value="UniProtKB-SubCell"/>
</dbReference>
<dbReference type="Pfam" id="PF23071">
    <property type="entry name" value="DUF7044"/>
    <property type="match status" value="1"/>
</dbReference>
<dbReference type="Proteomes" id="UP000007266">
    <property type="component" value="Linkage group 1"/>
</dbReference>
<dbReference type="Pfam" id="PF23073">
    <property type="entry name" value="DUF7045"/>
    <property type="match status" value="1"/>
</dbReference>
<evidence type="ECO:0000256" key="7">
    <source>
        <dbReference type="ARBA" id="ARBA00014308"/>
    </source>
</evidence>
<keyword evidence="11 14" id="KW-0456">Lyase</keyword>
<dbReference type="Pfam" id="PF01208">
    <property type="entry name" value="URO-D"/>
    <property type="match status" value="1"/>
</dbReference>
<dbReference type="PROSITE" id="PS00906">
    <property type="entry name" value="UROD_1"/>
    <property type="match status" value="1"/>
</dbReference>
<dbReference type="GO" id="GO:0004853">
    <property type="term" value="F:uroporphyrinogen decarboxylase activity"/>
    <property type="evidence" value="ECO:0007669"/>
    <property type="project" value="UniProtKB-EC"/>
</dbReference>
<feature type="domain" description="Uroporphyrinogen decarboxylase (URO-D)" evidence="18">
    <location>
        <begin position="615"/>
        <end position="624"/>
    </location>
</feature>
<dbReference type="InParanoid" id="A0A139WPD2"/>
<keyword evidence="12 14" id="KW-0627">Porphyrin biosynthesis</keyword>
<dbReference type="UniPathway" id="UPA00251">
    <property type="reaction ID" value="UER00321"/>
</dbReference>
<keyword evidence="17" id="KW-0732">Signal</keyword>
<dbReference type="InterPro" id="IPR038071">
    <property type="entry name" value="UROD/MetE-like_sf"/>
</dbReference>
<protein>
    <recommendedName>
        <fullName evidence="7 14">Uroporphyrinogen decarboxylase</fullName>
        <ecNumber evidence="6 14">4.1.1.37</ecNumber>
    </recommendedName>
</protein>
<dbReference type="Gene3D" id="3.20.20.210">
    <property type="match status" value="1"/>
</dbReference>
<evidence type="ECO:0000256" key="6">
    <source>
        <dbReference type="ARBA" id="ARBA00012288"/>
    </source>
</evidence>
<dbReference type="SUPFAM" id="SSF51726">
    <property type="entry name" value="UROD/MetE-like"/>
    <property type="match status" value="1"/>
</dbReference>
<dbReference type="HAMAP" id="MF_00218">
    <property type="entry name" value="URO_D"/>
    <property type="match status" value="1"/>
</dbReference>
<dbReference type="FunFam" id="3.20.20.210:FF:000001">
    <property type="entry name" value="Uroporphyrinogen decarboxylase"/>
    <property type="match status" value="1"/>
</dbReference>
<comment type="similarity">
    <text evidence="4 15">Belongs to the uroporphyrinogen decarboxylase family.</text>
</comment>
<evidence type="ECO:0000256" key="4">
    <source>
        <dbReference type="ARBA" id="ARBA00009935"/>
    </source>
</evidence>
<gene>
    <name evidence="20" type="primary">AUGUSTUS-3.0.2_31525</name>
    <name evidence="20" type="ORF">TcasGA2_TC031525</name>
</gene>
<comment type="subunit">
    <text evidence="5">Homodimer.</text>
</comment>
<dbReference type="NCBIfam" id="TIGR01464">
    <property type="entry name" value="hemE"/>
    <property type="match status" value="1"/>
</dbReference>
<organism evidence="20 21">
    <name type="scientific">Tribolium castaneum</name>
    <name type="common">Red flour beetle</name>
    <dbReference type="NCBI Taxonomy" id="7070"/>
    <lineage>
        <taxon>Eukaryota</taxon>
        <taxon>Metazoa</taxon>
        <taxon>Ecdysozoa</taxon>
        <taxon>Arthropoda</taxon>
        <taxon>Hexapoda</taxon>
        <taxon>Insecta</taxon>
        <taxon>Pterygota</taxon>
        <taxon>Neoptera</taxon>
        <taxon>Endopterygota</taxon>
        <taxon>Coleoptera</taxon>
        <taxon>Polyphaga</taxon>
        <taxon>Cucujiformia</taxon>
        <taxon>Tenebrionidae</taxon>
        <taxon>Tenebrionidae incertae sedis</taxon>
        <taxon>Tribolium</taxon>
    </lineage>
</organism>
<comment type="catalytic activity">
    <reaction evidence="13">
        <text>uroporphyrinogen III + 4 H(+) = coproporphyrinogen III + 4 CO2</text>
        <dbReference type="Rhea" id="RHEA:19865"/>
        <dbReference type="ChEBI" id="CHEBI:15378"/>
        <dbReference type="ChEBI" id="CHEBI:16526"/>
        <dbReference type="ChEBI" id="CHEBI:57308"/>
        <dbReference type="ChEBI" id="CHEBI:57309"/>
        <dbReference type="EC" id="4.1.1.37"/>
    </reaction>
    <physiologicalReaction direction="left-to-right" evidence="13">
        <dbReference type="Rhea" id="RHEA:19866"/>
    </physiologicalReaction>
</comment>
<evidence type="ECO:0000256" key="5">
    <source>
        <dbReference type="ARBA" id="ARBA00011738"/>
    </source>
</evidence>
<evidence type="ECO:0000259" key="18">
    <source>
        <dbReference type="PROSITE" id="PS00906"/>
    </source>
</evidence>
<feature type="compositionally biased region" description="Low complexity" evidence="16">
    <location>
        <begin position="530"/>
        <end position="548"/>
    </location>
</feature>
<dbReference type="InterPro" id="IPR000257">
    <property type="entry name" value="Uroporphyrinogen_deCOase"/>
</dbReference>
<dbReference type="Pfam" id="PF23069">
    <property type="entry name" value="DUF7042"/>
    <property type="match status" value="1"/>
</dbReference>
<keyword evidence="9 14" id="KW-0210">Decarboxylase</keyword>
<evidence type="ECO:0000256" key="12">
    <source>
        <dbReference type="ARBA" id="ARBA00023244"/>
    </source>
</evidence>
<evidence type="ECO:0000256" key="13">
    <source>
        <dbReference type="ARBA" id="ARBA00048411"/>
    </source>
</evidence>
<dbReference type="PROSITE" id="PS00907">
    <property type="entry name" value="UROD_2"/>
    <property type="match status" value="1"/>
</dbReference>
<comment type="function">
    <text evidence="1">Catalyzes the decarboxylation of four acetate groups of uroporphyrinogen-III to yield coproporphyrinogen-III.</text>
</comment>
<dbReference type="eggNOG" id="KOG2872">
    <property type="taxonomic scope" value="Eukaryota"/>
</dbReference>
<proteinExistence type="inferred from homology"/>
<dbReference type="InterPro" id="IPR055472">
    <property type="entry name" value="DUF7044"/>
</dbReference>
<sequence length="944" mass="107050">MNTYVKVTLVSAALLSLWGHSDAVCYFPQQFQGEFVMQTTTNLGTGIQYTTVNVTSMSIPIWGNCHKRKGNNNFILMLNYRETSCIRCLHLKLRSANVLQVFALNQESISKCYTNEDLAEKNCPSEESLANREAAEILLFKKNGLFTRKEYCPIDGKYSITYTSNNPSQPNDCTGYDSILDSCPSGSILNFRLRGCTATPNAFDLKFECMASWKGPNNENYLIFADNNRQIGGQKPKYRCALFNHEYRTGDIHMALSRDSTCTSDLLNSTHGFETFSLTPRQENPWPAETSFGTCTFPKWMHGNWEHVRVDYDTMIYRDHSSFKTYTIKCVGVQEDGSRYLIFSRTQCDEERYNCMRIVKRSNNILEFQLGSKASTTKDVFGLCSDDNFQDDSWITQGRTDAVEEASSGRCPISGEYVGVIPDGEDLCAKLWSDCDTSELMYYQVSHCKTNEVYEEREYRCLGHWRESEFLYTYTQRRDVAAGTYECFVGVKISNREIYIKEAGEHCQRHIDPLHYGMQLNKTNSVYTCNSSTPRNPPRTSTSPRRPTVSMVPTVRSTTKVWNFDTAGAETKNNDNASSAIKVVIKLRETMSAFPPLKNDRLLRAARGEVPDKLPVWVMRQAGRYLPEFMEFRKDHSFFEICQTPQLACEVTLMPIKRYDLDAAIIFSDILVIPQALGMVVEMKAGIGPVLPEPLTLENFHELNKTGAVDRLKYVGEAITLTRHKLDGKVPLFGFSGAPWTLMGYMIEGGGSKTLSKAKKWLYAYPKIAHKLLELLTEVIIDYVVMQVEAGAQILQIFDSNADLLNKELYTKFGLPYLKKIRDSVRLKLNQKKLEQVPMVLFAKGAHYCLAEQADLGYEVLGVDWTLEPQVVRTLLKGKNVTVQGNLDPCALYAPKEELIALVHKMVEEFGSQRYIVNLGHGIYPDAPTESLQTLVETVHNITI</sequence>
<evidence type="ECO:0000256" key="14">
    <source>
        <dbReference type="RuleBase" id="RU000554"/>
    </source>
</evidence>
<evidence type="ECO:0000256" key="17">
    <source>
        <dbReference type="SAM" id="SignalP"/>
    </source>
</evidence>
<feature type="chain" id="PRO_5007300346" description="Uroporphyrinogen decarboxylase" evidence="17">
    <location>
        <begin position="24"/>
        <end position="944"/>
    </location>
</feature>
<evidence type="ECO:0000259" key="19">
    <source>
        <dbReference type="PROSITE" id="PS00907"/>
    </source>
</evidence>
<name>A0A139WPD2_TRICA</name>
<feature type="signal peptide" evidence="17">
    <location>
        <begin position="1"/>
        <end position="23"/>
    </location>
</feature>
<evidence type="ECO:0000256" key="15">
    <source>
        <dbReference type="RuleBase" id="RU004169"/>
    </source>
</evidence>
<comment type="subcellular location">
    <subcellularLocation>
        <location evidence="2">Cytoplasm</location>
        <location evidence="2">Cytosol</location>
    </subcellularLocation>
</comment>
<evidence type="ECO:0000256" key="2">
    <source>
        <dbReference type="ARBA" id="ARBA00004514"/>
    </source>
</evidence>
<evidence type="ECO:0000313" key="21">
    <source>
        <dbReference type="Proteomes" id="UP000007266"/>
    </source>
</evidence>
<evidence type="ECO:0000256" key="9">
    <source>
        <dbReference type="ARBA" id="ARBA00022793"/>
    </source>
</evidence>
<reference evidence="20 21" key="1">
    <citation type="journal article" date="2008" name="Nature">
        <title>The genome of the model beetle and pest Tribolium castaneum.</title>
        <authorList>
            <consortium name="Tribolium Genome Sequencing Consortium"/>
            <person name="Richards S."/>
            <person name="Gibbs R.A."/>
            <person name="Weinstock G.M."/>
            <person name="Brown S.J."/>
            <person name="Denell R."/>
            <person name="Beeman R.W."/>
            <person name="Gibbs R."/>
            <person name="Beeman R.W."/>
            <person name="Brown S.J."/>
            <person name="Bucher G."/>
            <person name="Friedrich M."/>
            <person name="Grimmelikhuijzen C.J."/>
            <person name="Klingler M."/>
            <person name="Lorenzen M."/>
            <person name="Richards S."/>
            <person name="Roth S."/>
            <person name="Schroder R."/>
            <person name="Tautz D."/>
            <person name="Zdobnov E.M."/>
            <person name="Muzny D."/>
            <person name="Gibbs R.A."/>
            <person name="Weinstock G.M."/>
            <person name="Attaway T."/>
            <person name="Bell S."/>
            <person name="Buhay C.J."/>
            <person name="Chandrabose M.N."/>
            <person name="Chavez D."/>
            <person name="Clerk-Blankenburg K.P."/>
            <person name="Cree A."/>
            <person name="Dao M."/>
            <person name="Davis C."/>
            <person name="Chacko J."/>
            <person name="Dinh H."/>
            <person name="Dugan-Rocha S."/>
            <person name="Fowler G."/>
            <person name="Garner T.T."/>
            <person name="Garnes J."/>
            <person name="Gnirke A."/>
            <person name="Hawes A."/>
            <person name="Hernandez J."/>
            <person name="Hines S."/>
            <person name="Holder M."/>
            <person name="Hume J."/>
            <person name="Jhangiani S.N."/>
            <person name="Joshi V."/>
            <person name="Khan Z.M."/>
            <person name="Jackson L."/>
            <person name="Kovar C."/>
            <person name="Kowis A."/>
            <person name="Lee S."/>
            <person name="Lewis L.R."/>
            <person name="Margolis J."/>
            <person name="Morgan M."/>
            <person name="Nazareth L.V."/>
            <person name="Nguyen N."/>
            <person name="Okwuonu G."/>
            <person name="Parker D."/>
            <person name="Richards S."/>
            <person name="Ruiz S.J."/>
            <person name="Santibanez J."/>
            <person name="Savard J."/>
            <person name="Scherer S.E."/>
            <person name="Schneider B."/>
            <person name="Sodergren E."/>
            <person name="Tautz D."/>
            <person name="Vattahil S."/>
            <person name="Villasana D."/>
            <person name="White C.S."/>
            <person name="Wright R."/>
            <person name="Park Y."/>
            <person name="Beeman R.W."/>
            <person name="Lord J."/>
            <person name="Oppert B."/>
            <person name="Lorenzen M."/>
            <person name="Brown S."/>
            <person name="Wang L."/>
            <person name="Savard J."/>
            <person name="Tautz D."/>
            <person name="Richards S."/>
            <person name="Weinstock G."/>
            <person name="Gibbs R.A."/>
            <person name="Liu Y."/>
            <person name="Worley K."/>
            <person name="Weinstock G."/>
            <person name="Elsik C.G."/>
            <person name="Reese J.T."/>
            <person name="Elhaik E."/>
            <person name="Landan G."/>
            <person name="Graur D."/>
            <person name="Arensburger P."/>
            <person name="Atkinson P."/>
            <person name="Beeman R.W."/>
            <person name="Beidler J."/>
            <person name="Brown S.J."/>
            <person name="Demuth J.P."/>
            <person name="Drury D.W."/>
            <person name="Du Y.Z."/>
            <person name="Fujiwara H."/>
            <person name="Lorenzen M."/>
            <person name="Maselli V."/>
            <person name="Osanai M."/>
            <person name="Park Y."/>
            <person name="Robertson H.M."/>
            <person name="Tu Z."/>
            <person name="Wang J.J."/>
            <person name="Wang S."/>
            <person name="Richards S."/>
            <person name="Song H."/>
            <person name="Zhang L."/>
            <person name="Sodergren E."/>
            <person name="Werner D."/>
            <person name="Stanke M."/>
            <person name="Morgenstern B."/>
            <person name="Solovyev V."/>
            <person name="Kosarev P."/>
            <person name="Brown G."/>
            <person name="Chen H.C."/>
            <person name="Ermolaeva O."/>
            <person name="Hlavina W."/>
            <person name="Kapustin Y."/>
            <person name="Kiryutin B."/>
            <person name="Kitts P."/>
            <person name="Maglott D."/>
            <person name="Pruitt K."/>
            <person name="Sapojnikov V."/>
            <person name="Souvorov A."/>
            <person name="Mackey A.J."/>
            <person name="Waterhouse R.M."/>
            <person name="Wyder S."/>
            <person name="Zdobnov E.M."/>
            <person name="Zdobnov E.M."/>
            <person name="Wyder S."/>
            <person name="Kriventseva E.V."/>
            <person name="Kadowaki T."/>
            <person name="Bork P."/>
            <person name="Aranda M."/>
            <person name="Bao R."/>
            <person name="Beermann A."/>
            <person name="Berns N."/>
            <person name="Bolognesi R."/>
            <person name="Bonneton F."/>
            <person name="Bopp D."/>
            <person name="Brown S.J."/>
            <person name="Bucher G."/>
            <person name="Butts T."/>
            <person name="Chaumot A."/>
            <person name="Denell R.E."/>
            <person name="Ferrier D.E."/>
            <person name="Friedrich M."/>
            <person name="Gordon C.M."/>
            <person name="Jindra M."/>
            <person name="Klingler M."/>
            <person name="Lan Q."/>
            <person name="Lattorff H.M."/>
            <person name="Laudet V."/>
            <person name="von Levetsow C."/>
            <person name="Liu Z."/>
            <person name="Lutz R."/>
            <person name="Lynch J.A."/>
            <person name="da Fonseca R.N."/>
            <person name="Posnien N."/>
            <person name="Reuter R."/>
            <person name="Roth S."/>
            <person name="Savard J."/>
            <person name="Schinko J.B."/>
            <person name="Schmitt C."/>
            <person name="Schoppmeier M."/>
            <person name="Schroder R."/>
            <person name="Shippy T.D."/>
            <person name="Simonnet F."/>
            <person name="Marques-Souza H."/>
            <person name="Tautz D."/>
            <person name="Tomoyasu Y."/>
            <person name="Trauner J."/>
            <person name="Van der Zee M."/>
            <person name="Vervoort M."/>
            <person name="Wittkopp N."/>
            <person name="Wimmer E.A."/>
            <person name="Yang X."/>
            <person name="Jones A.K."/>
            <person name="Sattelle D.B."/>
            <person name="Ebert P.R."/>
            <person name="Nelson D."/>
            <person name="Scott J.G."/>
            <person name="Beeman R.W."/>
            <person name="Muthukrishnan S."/>
            <person name="Kramer K.J."/>
            <person name="Arakane Y."/>
            <person name="Beeman R.W."/>
            <person name="Zhu Q."/>
            <person name="Hogenkamp D."/>
            <person name="Dixit R."/>
            <person name="Oppert B."/>
            <person name="Jiang H."/>
            <person name="Zou Z."/>
            <person name="Marshall J."/>
            <person name="Elpidina E."/>
            <person name="Vinokurov K."/>
            <person name="Oppert C."/>
            <person name="Zou Z."/>
            <person name="Evans J."/>
            <person name="Lu Z."/>
            <person name="Zhao P."/>
            <person name="Sumathipala N."/>
            <person name="Altincicek B."/>
            <person name="Vilcinskas A."/>
            <person name="Williams M."/>
            <person name="Hultmark D."/>
            <person name="Hetru C."/>
            <person name="Jiang H."/>
            <person name="Grimmelikhuijzen C.J."/>
            <person name="Hauser F."/>
            <person name="Cazzamali G."/>
            <person name="Williamson M."/>
            <person name="Park Y."/>
            <person name="Li B."/>
            <person name="Tanaka Y."/>
            <person name="Predel R."/>
            <person name="Neupert S."/>
            <person name="Schachtner J."/>
            <person name="Verleyen P."/>
            <person name="Raible F."/>
            <person name="Bork P."/>
            <person name="Friedrich M."/>
            <person name="Walden K.K."/>
            <person name="Robertson H.M."/>
            <person name="Angeli S."/>
            <person name="Foret S."/>
            <person name="Bucher G."/>
            <person name="Schuetz S."/>
            <person name="Maleszka R."/>
            <person name="Wimmer E.A."/>
            <person name="Beeman R.W."/>
            <person name="Lorenzen M."/>
            <person name="Tomoyasu Y."/>
            <person name="Miller S.C."/>
            <person name="Grossmann D."/>
            <person name="Bucher G."/>
        </authorList>
    </citation>
    <scope>NUCLEOTIDE SEQUENCE [LARGE SCALE GENOMIC DNA]</scope>
    <source>
        <strain evidence="20 21">Georgia GA2</strain>
    </source>
</reference>
<evidence type="ECO:0000313" key="20">
    <source>
        <dbReference type="EMBL" id="KYB29726.1"/>
    </source>
</evidence>